<feature type="transmembrane region" description="Helical" evidence="2">
    <location>
        <begin position="39"/>
        <end position="61"/>
    </location>
</feature>
<reference evidence="3 4" key="1">
    <citation type="journal article" date="2016" name="Biochim. Biophys. Acta">
        <title>Characterization of red-shifted phycobilisomes isolated from the chlorophyll f-containing cyanobacterium Halomicronema hongdechloris.</title>
        <authorList>
            <person name="Li Y."/>
            <person name="Lin Y."/>
            <person name="Garvey C.J."/>
            <person name="Birch D."/>
            <person name="Corkery R.W."/>
            <person name="Loughlin P.C."/>
            <person name="Scheer H."/>
            <person name="Willows R.D."/>
            <person name="Chen M."/>
        </authorList>
    </citation>
    <scope>NUCLEOTIDE SEQUENCE [LARGE SCALE GENOMIC DNA]</scope>
    <source>
        <strain evidence="3 4">C2206</strain>
    </source>
</reference>
<feature type="compositionally biased region" description="Basic residues" evidence="1">
    <location>
        <begin position="18"/>
        <end position="29"/>
    </location>
</feature>
<dbReference type="STRING" id="1641165.XM38_13045"/>
<evidence type="ECO:0000313" key="3">
    <source>
        <dbReference type="EMBL" id="ASC73071.1"/>
    </source>
</evidence>
<evidence type="ECO:0000313" key="4">
    <source>
        <dbReference type="Proteomes" id="UP000191901"/>
    </source>
</evidence>
<keyword evidence="4" id="KW-1185">Reference proteome</keyword>
<dbReference type="EMBL" id="CP021983">
    <property type="protein sequence ID" value="ASC73071.1"/>
    <property type="molecule type" value="Genomic_DNA"/>
</dbReference>
<evidence type="ECO:0000256" key="1">
    <source>
        <dbReference type="SAM" id="MobiDB-lite"/>
    </source>
</evidence>
<gene>
    <name evidence="3" type="ORF">XM38_040330</name>
</gene>
<evidence type="ECO:0000256" key="2">
    <source>
        <dbReference type="SAM" id="Phobius"/>
    </source>
</evidence>
<protein>
    <recommendedName>
        <fullName evidence="5">Cell division protein FtsL</fullName>
    </recommendedName>
</protein>
<dbReference type="AlphaFoldDB" id="A0A1Z3HRY1"/>
<dbReference type="KEGG" id="hhg:XM38_040330"/>
<organism evidence="3 4">
    <name type="scientific">Halomicronema hongdechloris C2206</name>
    <dbReference type="NCBI Taxonomy" id="1641165"/>
    <lineage>
        <taxon>Bacteria</taxon>
        <taxon>Bacillati</taxon>
        <taxon>Cyanobacteriota</taxon>
        <taxon>Cyanophyceae</taxon>
        <taxon>Nodosilineales</taxon>
        <taxon>Nodosilineaceae</taxon>
        <taxon>Halomicronema</taxon>
    </lineage>
</organism>
<dbReference type="Proteomes" id="UP000191901">
    <property type="component" value="Chromosome"/>
</dbReference>
<dbReference type="RefSeq" id="WP_088430754.1">
    <property type="nucleotide sequence ID" value="NZ_CP021983.2"/>
</dbReference>
<name>A0A1Z3HRY1_9CYAN</name>
<feature type="region of interest" description="Disordered" evidence="1">
    <location>
        <begin position="1"/>
        <end position="29"/>
    </location>
</feature>
<sequence length="135" mass="14968">MHAAQSPTATGVVASPISRRRRRSPLPRPRRRLVHTLELTATLAINGLLMTVAVVTLSRLVPHYQAQRQQFQQVNSALRATKADMAALQAEFSRHFDPAQATQIMQEQSGWTTPSERQIVWISPGEAPHPSQGSQ</sequence>
<keyword evidence="2" id="KW-1133">Transmembrane helix</keyword>
<keyword evidence="2" id="KW-0472">Membrane</keyword>
<evidence type="ECO:0008006" key="5">
    <source>
        <dbReference type="Google" id="ProtNLM"/>
    </source>
</evidence>
<accession>A0A1Z3HRY1</accession>
<proteinExistence type="predicted"/>
<dbReference type="OrthoDB" id="425201at2"/>
<keyword evidence="2" id="KW-0812">Transmembrane</keyword>